<dbReference type="EMBL" id="SEYY01018756">
    <property type="protein sequence ID" value="KAB7499026.1"/>
    <property type="molecule type" value="Genomic_DNA"/>
</dbReference>
<gene>
    <name evidence="1" type="ORF">Anas_01700</name>
</gene>
<dbReference type="OrthoDB" id="10493369at2759"/>
<accession>A0A5N5SXS1</accession>
<comment type="caution">
    <text evidence="1">The sequence shown here is derived from an EMBL/GenBank/DDBJ whole genome shotgun (WGS) entry which is preliminary data.</text>
</comment>
<organism evidence="1 2">
    <name type="scientific">Armadillidium nasatum</name>
    <dbReference type="NCBI Taxonomy" id="96803"/>
    <lineage>
        <taxon>Eukaryota</taxon>
        <taxon>Metazoa</taxon>
        <taxon>Ecdysozoa</taxon>
        <taxon>Arthropoda</taxon>
        <taxon>Crustacea</taxon>
        <taxon>Multicrustacea</taxon>
        <taxon>Malacostraca</taxon>
        <taxon>Eumalacostraca</taxon>
        <taxon>Peracarida</taxon>
        <taxon>Isopoda</taxon>
        <taxon>Oniscidea</taxon>
        <taxon>Crinocheta</taxon>
        <taxon>Armadillidiidae</taxon>
        <taxon>Armadillidium</taxon>
    </lineage>
</organism>
<sequence>MKIENSFMYKNWKSVLKRQPIHFTPKVVNSVDDRSIYNLDSAFNILNLRNATSLITLEYNISKNKLVALNHSAGGKCTIFINIQLAT</sequence>
<protein>
    <submittedName>
        <fullName evidence="1">Uncharacterized protein</fullName>
    </submittedName>
</protein>
<proteinExistence type="predicted"/>
<dbReference type="Proteomes" id="UP000326759">
    <property type="component" value="Unassembled WGS sequence"/>
</dbReference>
<dbReference type="AlphaFoldDB" id="A0A5N5SXS1"/>
<reference evidence="1 2" key="1">
    <citation type="journal article" date="2019" name="PLoS Biol.">
        <title>Sex chromosomes control vertical transmission of feminizing Wolbachia symbionts in an isopod.</title>
        <authorList>
            <person name="Becking T."/>
            <person name="Chebbi M.A."/>
            <person name="Giraud I."/>
            <person name="Moumen B."/>
            <person name="Laverre T."/>
            <person name="Caubet Y."/>
            <person name="Peccoud J."/>
            <person name="Gilbert C."/>
            <person name="Cordaux R."/>
        </authorList>
    </citation>
    <scope>NUCLEOTIDE SEQUENCE [LARGE SCALE GENOMIC DNA]</scope>
    <source>
        <strain evidence="1">ANa2</strain>
        <tissue evidence="1">Whole body excluding digestive tract and cuticle</tissue>
    </source>
</reference>
<keyword evidence="2" id="KW-1185">Reference proteome</keyword>
<evidence type="ECO:0000313" key="2">
    <source>
        <dbReference type="Proteomes" id="UP000326759"/>
    </source>
</evidence>
<evidence type="ECO:0000313" key="1">
    <source>
        <dbReference type="EMBL" id="KAB7499026.1"/>
    </source>
</evidence>
<name>A0A5N5SXS1_9CRUS</name>